<dbReference type="PANTHER" id="PTHR11413">
    <property type="entry name" value="CYSTATIN FAMILY MEMBER"/>
    <property type="match status" value="1"/>
</dbReference>
<protein>
    <recommendedName>
        <fullName evidence="3">Cysteine proteinase inhibitor</fullName>
    </recommendedName>
</protein>
<dbReference type="Pfam" id="PF16845">
    <property type="entry name" value="SQAPI"/>
    <property type="match status" value="1"/>
</dbReference>
<dbReference type="InterPro" id="IPR027214">
    <property type="entry name" value="Cystatin"/>
</dbReference>
<name>A0A1Q3BK78_CEPFO</name>
<comment type="similarity">
    <text evidence="3">Belongs to the cystatin family. Phytocystatin subfamily.</text>
</comment>
<dbReference type="OrthoDB" id="1908104at2759"/>
<dbReference type="Proteomes" id="UP000187406">
    <property type="component" value="Unassembled WGS sequence"/>
</dbReference>
<gene>
    <name evidence="5" type="ORF">CFOL_v3_11878</name>
</gene>
<dbReference type="EMBL" id="BDDD01000630">
    <property type="protein sequence ID" value="GAV68375.1"/>
    <property type="molecule type" value="Genomic_DNA"/>
</dbReference>
<reference evidence="6" key="1">
    <citation type="submission" date="2016-04" db="EMBL/GenBank/DDBJ databases">
        <title>Cephalotus genome sequencing.</title>
        <authorList>
            <person name="Fukushima K."/>
            <person name="Hasebe M."/>
            <person name="Fang X."/>
        </authorList>
    </citation>
    <scope>NUCLEOTIDE SEQUENCE [LARGE SCALE GENOMIC DNA]</scope>
    <source>
        <strain evidence="6">cv. St1</strain>
    </source>
</reference>
<dbReference type="SMART" id="SM00043">
    <property type="entry name" value="CY"/>
    <property type="match status" value="1"/>
</dbReference>
<proteinExistence type="inferred from homology"/>
<comment type="caution">
    <text evidence="5">The sequence shown here is derived from an EMBL/GenBank/DDBJ whole genome shotgun (WGS) entry which is preliminary data.</text>
</comment>
<dbReference type="InParanoid" id="A0A1Q3BK78"/>
<dbReference type="InterPro" id="IPR000010">
    <property type="entry name" value="Cystatin_dom"/>
</dbReference>
<evidence type="ECO:0000256" key="2">
    <source>
        <dbReference type="ARBA" id="ARBA00022704"/>
    </source>
</evidence>
<keyword evidence="2 3" id="KW-0789">Thiol protease inhibitor</keyword>
<dbReference type="AlphaFoldDB" id="A0A1Q3BK78"/>
<evidence type="ECO:0000313" key="5">
    <source>
        <dbReference type="EMBL" id="GAV68375.1"/>
    </source>
</evidence>
<evidence type="ECO:0000256" key="3">
    <source>
        <dbReference type="RuleBase" id="RU362130"/>
    </source>
</evidence>
<keyword evidence="1 3" id="KW-0646">Protease inhibitor</keyword>
<accession>A0A1Q3BK78</accession>
<dbReference type="PANTHER" id="PTHR11413:SF116">
    <property type="entry name" value="MULTICYSTATIN"/>
    <property type="match status" value="1"/>
</dbReference>
<dbReference type="InterPro" id="IPR046350">
    <property type="entry name" value="Cystatin_sf"/>
</dbReference>
<evidence type="ECO:0000313" key="6">
    <source>
        <dbReference type="Proteomes" id="UP000187406"/>
    </source>
</evidence>
<dbReference type="InterPro" id="IPR018073">
    <property type="entry name" value="Prot_inh_cystat_CS"/>
</dbReference>
<keyword evidence="6" id="KW-1185">Reference proteome</keyword>
<evidence type="ECO:0000256" key="1">
    <source>
        <dbReference type="ARBA" id="ARBA00022690"/>
    </source>
</evidence>
<sequence>MATVGGIHQVEGSGNDQSIDALARYAIDEHNKKANADLKLKKVVNVKQQVVAGTMYYITLEATDGDHIKVYEAKIWDKPWENFKQLNSFTLVGDASSTSDSKA</sequence>
<dbReference type="SUPFAM" id="SSF54403">
    <property type="entry name" value="Cystatin/monellin"/>
    <property type="match status" value="1"/>
</dbReference>
<dbReference type="Gene3D" id="3.10.450.10">
    <property type="match status" value="1"/>
</dbReference>
<evidence type="ECO:0000259" key="4">
    <source>
        <dbReference type="SMART" id="SM00043"/>
    </source>
</evidence>
<dbReference type="STRING" id="3775.A0A1Q3BK78"/>
<feature type="domain" description="Cystatin" evidence="4">
    <location>
        <begin position="2"/>
        <end position="92"/>
    </location>
</feature>
<organism evidence="5 6">
    <name type="scientific">Cephalotus follicularis</name>
    <name type="common">Albany pitcher plant</name>
    <dbReference type="NCBI Taxonomy" id="3775"/>
    <lineage>
        <taxon>Eukaryota</taxon>
        <taxon>Viridiplantae</taxon>
        <taxon>Streptophyta</taxon>
        <taxon>Embryophyta</taxon>
        <taxon>Tracheophyta</taxon>
        <taxon>Spermatophyta</taxon>
        <taxon>Magnoliopsida</taxon>
        <taxon>eudicotyledons</taxon>
        <taxon>Gunneridae</taxon>
        <taxon>Pentapetalae</taxon>
        <taxon>rosids</taxon>
        <taxon>fabids</taxon>
        <taxon>Oxalidales</taxon>
        <taxon>Cephalotaceae</taxon>
        <taxon>Cephalotus</taxon>
    </lineage>
</organism>
<dbReference type="GO" id="GO:0004869">
    <property type="term" value="F:cysteine-type endopeptidase inhibitor activity"/>
    <property type="evidence" value="ECO:0007669"/>
    <property type="project" value="UniProtKB-KW"/>
</dbReference>
<dbReference type="CDD" id="cd00042">
    <property type="entry name" value="CY"/>
    <property type="match status" value="1"/>
</dbReference>
<dbReference type="PROSITE" id="PS00287">
    <property type="entry name" value="CYSTATIN"/>
    <property type="match status" value="1"/>
</dbReference>